<name>A0A0C1R0W6_9RICK</name>
<comment type="caution">
    <text evidence="2">The sequence shown here is derived from an EMBL/GenBank/DDBJ whole genome shotgun (WGS) entry which is preliminary data.</text>
</comment>
<evidence type="ECO:0000313" key="3">
    <source>
        <dbReference type="Proteomes" id="UP000031258"/>
    </source>
</evidence>
<dbReference type="PROSITE" id="PS00409">
    <property type="entry name" value="PROKAR_NTER_METHYL"/>
    <property type="match status" value="1"/>
</dbReference>
<dbReference type="SUPFAM" id="SSF54523">
    <property type="entry name" value="Pili subunits"/>
    <property type="match status" value="1"/>
</dbReference>
<evidence type="ECO:0008006" key="4">
    <source>
        <dbReference type="Google" id="ProtNLM"/>
    </source>
</evidence>
<keyword evidence="1" id="KW-0812">Transmembrane</keyword>
<dbReference type="NCBIfam" id="TIGR02532">
    <property type="entry name" value="IV_pilin_GFxxxE"/>
    <property type="match status" value="1"/>
</dbReference>
<reference evidence="2 3" key="1">
    <citation type="submission" date="2014-11" db="EMBL/GenBank/DDBJ databases">
        <title>A Rickettsiales Symbiont of Amoebae With Ancient Features.</title>
        <authorList>
            <person name="Schulz F."/>
            <person name="Martijn J."/>
            <person name="Wascher F."/>
            <person name="Kostanjsek R."/>
            <person name="Ettema T.J."/>
            <person name="Horn M."/>
        </authorList>
    </citation>
    <scope>NUCLEOTIDE SEQUENCE [LARGE SCALE GENOMIC DNA]</scope>
    <source>
        <strain evidence="2 3">UWC36</strain>
    </source>
</reference>
<organism evidence="2 3">
    <name type="scientific">Candidatus Jidaibacter acanthamoebae</name>
    <dbReference type="NCBI Taxonomy" id="86105"/>
    <lineage>
        <taxon>Bacteria</taxon>
        <taxon>Pseudomonadati</taxon>
        <taxon>Pseudomonadota</taxon>
        <taxon>Alphaproteobacteria</taxon>
        <taxon>Rickettsiales</taxon>
        <taxon>Candidatus Midichloriaceae</taxon>
        <taxon>Candidatus Jidaibacter</taxon>
    </lineage>
</organism>
<evidence type="ECO:0000256" key="1">
    <source>
        <dbReference type="SAM" id="Phobius"/>
    </source>
</evidence>
<keyword evidence="1" id="KW-0472">Membrane</keyword>
<dbReference type="RefSeq" id="WP_039455216.1">
    <property type="nucleotide sequence ID" value="NZ_JSWE01000058.1"/>
</dbReference>
<dbReference type="EMBL" id="JSWE01000058">
    <property type="protein sequence ID" value="KIE05950.1"/>
    <property type="molecule type" value="Genomic_DNA"/>
</dbReference>
<keyword evidence="1" id="KW-1133">Transmembrane helix</keyword>
<feature type="transmembrane region" description="Helical" evidence="1">
    <location>
        <begin position="12"/>
        <end position="35"/>
    </location>
</feature>
<protein>
    <recommendedName>
        <fullName evidence="4">Prepilin-type N-terminal cleavage/methylation domain-containing protein</fullName>
    </recommendedName>
</protein>
<dbReference type="Pfam" id="PF07963">
    <property type="entry name" value="N_methyl"/>
    <property type="match status" value="1"/>
</dbReference>
<keyword evidence="3" id="KW-1185">Reference proteome</keyword>
<dbReference type="InterPro" id="IPR012902">
    <property type="entry name" value="N_methyl_site"/>
</dbReference>
<dbReference type="InterPro" id="IPR045584">
    <property type="entry name" value="Pilin-like"/>
</dbReference>
<proteinExistence type="predicted"/>
<dbReference type="AlphaFoldDB" id="A0A0C1R0W6"/>
<dbReference type="OrthoDB" id="7348958at2"/>
<dbReference type="Gene3D" id="3.30.700.10">
    <property type="entry name" value="Glycoprotein, Type 4 Pilin"/>
    <property type="match status" value="1"/>
</dbReference>
<dbReference type="STRING" id="86105.NF27_CG01300"/>
<evidence type="ECO:0000313" key="2">
    <source>
        <dbReference type="EMBL" id="KIE05950.1"/>
    </source>
</evidence>
<gene>
    <name evidence="2" type="ORF">NF27_CG01300</name>
</gene>
<sequence length="234" mass="26142">MPNKLQKGYTLLELTFVIIIISLLISAIYSGYGLIQNTKLKSIITDSKYFINAVNLFEQTYGSLPGDFPIASNVWGANCDSTPSNCNGDGDGITRFTASSTTQNEALRAWQHLALAGLIKGKYNGVSTVAVFNLDQYNSPVSNYNKSAFWSFYYNYPYNPPDYEGQFIQLVNFYGQNIITPNDAYTIDAKIDDGLPRNGLVWAEGSLCTNSTTPPTYNLGELNQYCWIKFVFRK</sequence>
<accession>A0A0C1R0W6</accession>
<dbReference type="Proteomes" id="UP000031258">
    <property type="component" value="Unassembled WGS sequence"/>
</dbReference>